<evidence type="ECO:0000256" key="3">
    <source>
        <dbReference type="ARBA" id="ARBA00038211"/>
    </source>
</evidence>
<dbReference type="AlphaFoldDB" id="A0A2G5UE78"/>
<comment type="similarity">
    <text evidence="3">Belongs to the choline/ethanolamine kinase family.</text>
</comment>
<dbReference type="InterPro" id="IPR011009">
    <property type="entry name" value="Kinase-like_dom_sf"/>
</dbReference>
<dbReference type="Gene3D" id="3.30.200.20">
    <property type="entry name" value="Phosphorylase Kinase, domain 1"/>
    <property type="match status" value="1"/>
</dbReference>
<dbReference type="PANTHER" id="PTHR22603">
    <property type="entry name" value="CHOLINE/ETHANOALAMINE KINASE"/>
    <property type="match status" value="1"/>
</dbReference>
<dbReference type="GO" id="GO:0004103">
    <property type="term" value="F:choline kinase activity"/>
    <property type="evidence" value="ECO:0007669"/>
    <property type="project" value="TreeGrafter"/>
</dbReference>
<protein>
    <submittedName>
        <fullName evidence="4">Uncharacterized protein</fullName>
    </submittedName>
</protein>
<evidence type="ECO:0000256" key="1">
    <source>
        <dbReference type="ARBA" id="ARBA00023209"/>
    </source>
</evidence>
<keyword evidence="5" id="KW-1185">Reference proteome</keyword>
<keyword evidence="1" id="KW-0444">Lipid biosynthesis</keyword>
<dbReference type="GO" id="GO:0006646">
    <property type="term" value="P:phosphatidylethanolamine biosynthetic process"/>
    <property type="evidence" value="ECO:0007669"/>
    <property type="project" value="TreeGrafter"/>
</dbReference>
<dbReference type="SUPFAM" id="SSF56112">
    <property type="entry name" value="Protein kinase-like (PK-like)"/>
    <property type="match status" value="1"/>
</dbReference>
<dbReference type="Gene3D" id="3.90.1200.10">
    <property type="match status" value="1"/>
</dbReference>
<dbReference type="GO" id="GO:0005737">
    <property type="term" value="C:cytoplasm"/>
    <property type="evidence" value="ECO:0007669"/>
    <property type="project" value="TreeGrafter"/>
</dbReference>
<organism evidence="4 5">
    <name type="scientific">Caenorhabditis nigoni</name>
    <dbReference type="NCBI Taxonomy" id="1611254"/>
    <lineage>
        <taxon>Eukaryota</taxon>
        <taxon>Metazoa</taxon>
        <taxon>Ecdysozoa</taxon>
        <taxon>Nematoda</taxon>
        <taxon>Chromadorea</taxon>
        <taxon>Rhabditida</taxon>
        <taxon>Rhabditina</taxon>
        <taxon>Rhabditomorpha</taxon>
        <taxon>Rhabditoidea</taxon>
        <taxon>Rhabditidae</taxon>
        <taxon>Peloderinae</taxon>
        <taxon>Caenorhabditis</taxon>
    </lineage>
</organism>
<evidence type="ECO:0000313" key="4">
    <source>
        <dbReference type="EMBL" id="PIC37842.1"/>
    </source>
</evidence>
<comment type="caution">
    <text evidence="4">The sequence shown here is derived from an EMBL/GenBank/DDBJ whole genome shotgun (WGS) entry which is preliminary data.</text>
</comment>
<dbReference type="STRING" id="1611254.A0A2G5UE78"/>
<sequence>MNDIEQLFTNNPLNSEDILQKVIELGIEYLGEEWKNVDKSQITVTKIIGGQSNHMFHVSSSSSATPYLLRIHKQGQSQFFTDVVNFAIFSERGLGPKLYGFFDGGRMEEFLPSKTLKPEDVINPEISRKIGAAFPLYHSIKVPVSKSRRCFQIMKESLKGYIDLGGREYPIFPTKVSYSDHPMTISPEDLLKEIKLMERWSMELYENRLVFCHNDLTCSNILQLNSNNEIMFIDWEFASYNCRGYDLAMHLSESAIIRTASPCGIEINEAFTDDPPNLRPFCEAYVDYENLLKNRTSANRDLEVENLIEECQFFWPITHLFWACLIMKLGRIECNKGIDMDIMARDRLAVYYHLKPRSQEIYEKLKFSK</sequence>
<gene>
    <name evidence="4" type="primary">Cnig_chr_III.g10045</name>
    <name evidence="4" type="ORF">B9Z55_010045</name>
</gene>
<accession>A0A2G5UE78</accession>
<evidence type="ECO:0000256" key="2">
    <source>
        <dbReference type="ARBA" id="ARBA00023264"/>
    </source>
</evidence>
<keyword evidence="1" id="KW-0594">Phospholipid biosynthesis</keyword>
<proteinExistence type="inferred from homology"/>
<dbReference type="OrthoDB" id="10267235at2759"/>
<dbReference type="GO" id="GO:0004305">
    <property type="term" value="F:ethanolamine kinase activity"/>
    <property type="evidence" value="ECO:0007669"/>
    <property type="project" value="TreeGrafter"/>
</dbReference>
<name>A0A2G5UE78_9PELO</name>
<dbReference type="Proteomes" id="UP000230233">
    <property type="component" value="Chromosome III"/>
</dbReference>
<dbReference type="PANTHER" id="PTHR22603:SF26">
    <property type="entry name" value="CHOLINE KINASE B3-RELATED"/>
    <property type="match status" value="1"/>
</dbReference>
<keyword evidence="2" id="KW-1208">Phospholipid metabolism</keyword>
<reference evidence="5" key="1">
    <citation type="submission" date="2017-10" db="EMBL/GenBank/DDBJ databases">
        <title>Rapid genome shrinkage in a self-fertile nematode reveals novel sperm competition proteins.</title>
        <authorList>
            <person name="Yin D."/>
            <person name="Schwarz E.M."/>
            <person name="Thomas C.G."/>
            <person name="Felde R.L."/>
            <person name="Korf I.F."/>
            <person name="Cutter A.D."/>
            <person name="Schartner C.M."/>
            <person name="Ralston E.J."/>
            <person name="Meyer B.J."/>
            <person name="Haag E.S."/>
        </authorList>
    </citation>
    <scope>NUCLEOTIDE SEQUENCE [LARGE SCALE GENOMIC DNA]</scope>
    <source>
        <strain evidence="5">JU1422</strain>
    </source>
</reference>
<keyword evidence="1" id="KW-0443">Lipid metabolism</keyword>
<dbReference type="EMBL" id="PDUG01000003">
    <property type="protein sequence ID" value="PIC37842.1"/>
    <property type="molecule type" value="Genomic_DNA"/>
</dbReference>
<evidence type="ECO:0000313" key="5">
    <source>
        <dbReference type="Proteomes" id="UP000230233"/>
    </source>
</evidence>
<dbReference type="Pfam" id="PF01633">
    <property type="entry name" value="Choline_kinase"/>
    <property type="match status" value="1"/>
</dbReference>